<keyword evidence="2" id="KW-1185">Reference proteome</keyword>
<reference evidence="1" key="1">
    <citation type="journal article" date="2017" name="Nature">
        <title>The sunflower genome provides insights into oil metabolism, flowering and Asterid evolution.</title>
        <authorList>
            <person name="Badouin H."/>
            <person name="Gouzy J."/>
            <person name="Grassa C.J."/>
            <person name="Murat F."/>
            <person name="Staton S.E."/>
            <person name="Cottret L."/>
            <person name="Lelandais-Briere C."/>
            <person name="Owens G.L."/>
            <person name="Carrere S."/>
            <person name="Mayjonade B."/>
            <person name="Legrand L."/>
            <person name="Gill N."/>
            <person name="Kane N.C."/>
            <person name="Bowers J.E."/>
            <person name="Hubner S."/>
            <person name="Bellec A."/>
            <person name="Berard A."/>
            <person name="Berges H."/>
            <person name="Blanchet N."/>
            <person name="Boniface M.C."/>
            <person name="Brunel D."/>
            <person name="Catrice O."/>
            <person name="Chaidir N."/>
            <person name="Claudel C."/>
            <person name="Donnadieu C."/>
            <person name="Faraut T."/>
            <person name="Fievet G."/>
            <person name="Helmstetter N."/>
            <person name="King M."/>
            <person name="Knapp S.J."/>
            <person name="Lai Z."/>
            <person name="Le Paslier M.C."/>
            <person name="Lippi Y."/>
            <person name="Lorenzon L."/>
            <person name="Mandel J.R."/>
            <person name="Marage G."/>
            <person name="Marchand G."/>
            <person name="Marquand E."/>
            <person name="Bret-Mestries E."/>
            <person name="Morien E."/>
            <person name="Nambeesan S."/>
            <person name="Nguyen T."/>
            <person name="Pegot-Espagnet P."/>
            <person name="Pouilly N."/>
            <person name="Raftis F."/>
            <person name="Sallet E."/>
            <person name="Schiex T."/>
            <person name="Thomas J."/>
            <person name="Vandecasteele C."/>
            <person name="Vares D."/>
            <person name="Vear F."/>
            <person name="Vautrin S."/>
            <person name="Crespi M."/>
            <person name="Mangin B."/>
            <person name="Burke J.M."/>
            <person name="Salse J."/>
            <person name="Munos S."/>
            <person name="Vincourt P."/>
            <person name="Rieseberg L.H."/>
            <person name="Langlade N.B."/>
        </authorList>
    </citation>
    <scope>NUCLEOTIDE SEQUENCE</scope>
    <source>
        <tissue evidence="1">Leaves</tissue>
    </source>
</reference>
<dbReference type="EMBL" id="MNCJ02000321">
    <property type="protein sequence ID" value="KAF5801738.1"/>
    <property type="molecule type" value="Genomic_DNA"/>
</dbReference>
<dbReference type="AlphaFoldDB" id="A0A9K3IRX8"/>
<protein>
    <submittedName>
        <fullName evidence="1">Uncharacterized protein</fullName>
    </submittedName>
</protein>
<evidence type="ECO:0000313" key="1">
    <source>
        <dbReference type="EMBL" id="KAF5801738.1"/>
    </source>
</evidence>
<gene>
    <name evidence="1" type="ORF">HanXRQr2_Chr06g0251551</name>
</gene>
<reference evidence="1" key="2">
    <citation type="submission" date="2020-06" db="EMBL/GenBank/DDBJ databases">
        <title>Helianthus annuus Genome sequencing and assembly Release 2.</title>
        <authorList>
            <person name="Gouzy J."/>
            <person name="Langlade N."/>
            <person name="Munos S."/>
        </authorList>
    </citation>
    <scope>NUCLEOTIDE SEQUENCE</scope>
    <source>
        <tissue evidence="1">Leaves</tissue>
    </source>
</reference>
<name>A0A9K3IRX8_HELAN</name>
<evidence type="ECO:0000313" key="2">
    <source>
        <dbReference type="Proteomes" id="UP000215914"/>
    </source>
</evidence>
<dbReference type="Gramene" id="mRNA:HanXRQr2_Chr06g0251551">
    <property type="protein sequence ID" value="mRNA:HanXRQr2_Chr06g0251551"/>
    <property type="gene ID" value="HanXRQr2_Chr06g0251551"/>
</dbReference>
<organism evidence="1 2">
    <name type="scientific">Helianthus annuus</name>
    <name type="common">Common sunflower</name>
    <dbReference type="NCBI Taxonomy" id="4232"/>
    <lineage>
        <taxon>Eukaryota</taxon>
        <taxon>Viridiplantae</taxon>
        <taxon>Streptophyta</taxon>
        <taxon>Embryophyta</taxon>
        <taxon>Tracheophyta</taxon>
        <taxon>Spermatophyta</taxon>
        <taxon>Magnoliopsida</taxon>
        <taxon>eudicotyledons</taxon>
        <taxon>Gunneridae</taxon>
        <taxon>Pentapetalae</taxon>
        <taxon>asterids</taxon>
        <taxon>campanulids</taxon>
        <taxon>Asterales</taxon>
        <taxon>Asteraceae</taxon>
        <taxon>Asteroideae</taxon>
        <taxon>Heliantheae alliance</taxon>
        <taxon>Heliantheae</taxon>
        <taxon>Helianthus</taxon>
    </lineage>
</organism>
<dbReference type="Proteomes" id="UP000215914">
    <property type="component" value="Unassembled WGS sequence"/>
</dbReference>
<comment type="caution">
    <text evidence="1">The sequence shown here is derived from an EMBL/GenBank/DDBJ whole genome shotgun (WGS) entry which is preliminary data.</text>
</comment>
<proteinExistence type="predicted"/>
<accession>A0A9K3IRX8</accession>
<sequence>MTTGFRKPEAFFIASKERLNRNSDTGGQIIERERGKKGEIGEFSYYVCM</sequence>